<dbReference type="EMBL" id="OIVN01001835">
    <property type="protein sequence ID" value="SPC98141.1"/>
    <property type="molecule type" value="Genomic_DNA"/>
</dbReference>
<dbReference type="AlphaFoldDB" id="A0A2N9GFU9"/>
<dbReference type="InterPro" id="IPR046830">
    <property type="entry name" value="Calmod_bind_M"/>
</dbReference>
<dbReference type="PANTHER" id="PTHR31713:SF14">
    <property type="entry name" value="CALMODULIN-BINDING PROTEIN 60 A"/>
    <property type="match status" value="1"/>
</dbReference>
<dbReference type="GO" id="GO:0008270">
    <property type="term" value="F:zinc ion binding"/>
    <property type="evidence" value="ECO:0007669"/>
    <property type="project" value="UniProtKB-KW"/>
</dbReference>
<gene>
    <name evidence="8" type="ORF">FSB_LOCUS26023</name>
</gene>
<dbReference type="Gene3D" id="3.40.50.2000">
    <property type="entry name" value="Glycogen Phosphorylase B"/>
    <property type="match status" value="4"/>
</dbReference>
<dbReference type="InterPro" id="IPR046831">
    <property type="entry name" value="Calmodulin_bind_N"/>
</dbReference>
<name>A0A2N9GFU9_FAGSY</name>
<evidence type="ECO:0000259" key="7">
    <source>
        <dbReference type="PROSITE" id="PS50808"/>
    </source>
</evidence>
<comment type="similarity">
    <text evidence="1">Belongs to the UDP-glycosyltransferase family.</text>
</comment>
<accession>A0A2N9GFU9</accession>
<dbReference type="InterPro" id="IPR012416">
    <property type="entry name" value="CBP60"/>
</dbReference>
<dbReference type="GO" id="GO:0003700">
    <property type="term" value="F:DNA-binding transcription factor activity"/>
    <property type="evidence" value="ECO:0007669"/>
    <property type="project" value="TreeGrafter"/>
</dbReference>
<dbReference type="Pfam" id="PF20451">
    <property type="entry name" value="Calmod_bind_M"/>
    <property type="match status" value="1"/>
</dbReference>
<evidence type="ECO:0000256" key="6">
    <source>
        <dbReference type="PROSITE-ProRule" id="PRU00027"/>
    </source>
</evidence>
<keyword evidence="3" id="KW-0479">Metal-binding</keyword>
<evidence type="ECO:0000256" key="5">
    <source>
        <dbReference type="ARBA" id="ARBA00022833"/>
    </source>
</evidence>
<sequence length="804" mass="89548">MHNGPFYAGTYYSLTPGILPLRGCAFLPEFKEEVELALKKHLNSIKQNCGKEVHISESRSLQLKFVNNLSLPVFTGARIEGEDLNGSNIQVALIDALTGQTLITGPESSAKVEIVVLEGDFDGDENDNWTGEEFKNNIVREREGKKPLLTGDAFVNLKEGTGVVGEISFTDNSSWTRSRRFRLGARVVDKIDGTSIREAKTGSFIVRDHRGELYKKHHPPNLFDEVWRLEKIGKDGAFHKRLSRENISTVKDFLTLLFIDSPRLRNILGTGMSAKMWEVTVEHARTCVLDDKKMFLYYDESGTASVLKKRNMVRKKDRFWEYVEESNGRFKCNFCERDFAGGAPRIKSHLAGVKGRDIDLCTKVPKDVQAEAYLAIGGPSKKLKSASNLSNAEEIKTPTSMSNDLPQTTMLEMCKKKDQSVVDKLLTQHVILNNISFDVIQTLPFIRFVQGVAAYGSGYKGTLYPEPYAATPCTKRMKGLRDGDFKYLEMAGMDLEGLRCESMKWLFPDLEVAGFGLRVFWFQKLEVGTRGGWRDLEVGLKDLETWVWCGLGCRRGCGSVVGGAAGVGVGLLLVVLPAWVRLVKAMLGLWPLVMIGPMVPSAYLDQQIHGDIAYGASLWELSSDRCLSWLETKPPKSVIYVSFGSMADITAKQAEEIAWVQERGLIVPWCNQLEVLAHRAVACFVTHCGWNSTLEALSLGVPMVAMPQLSDQPTNAKFVEELWQVGIKAKKNKEGIVTRDELEMCIKEVTAGKKSEEIMKNATKWRKLVIRAVSLGGSSDKNIDEFVGKLVRGEGEQSLILGCT</sequence>
<dbReference type="GO" id="GO:0008194">
    <property type="term" value="F:UDP-glycosyltransferase activity"/>
    <property type="evidence" value="ECO:0007669"/>
    <property type="project" value="InterPro"/>
</dbReference>
<dbReference type="InterPro" id="IPR003656">
    <property type="entry name" value="Znf_BED"/>
</dbReference>
<dbReference type="PANTHER" id="PTHR31713">
    <property type="entry name" value="OS02G0177800 PROTEIN"/>
    <property type="match status" value="1"/>
</dbReference>
<dbReference type="Pfam" id="PF07887">
    <property type="entry name" value="Calmodulin_bind"/>
    <property type="match status" value="1"/>
</dbReference>
<evidence type="ECO:0000313" key="8">
    <source>
        <dbReference type="EMBL" id="SPC98141.1"/>
    </source>
</evidence>
<evidence type="ECO:0000256" key="3">
    <source>
        <dbReference type="ARBA" id="ARBA00022723"/>
    </source>
</evidence>
<dbReference type="GO" id="GO:0043565">
    <property type="term" value="F:sequence-specific DNA binding"/>
    <property type="evidence" value="ECO:0007669"/>
    <property type="project" value="TreeGrafter"/>
</dbReference>
<dbReference type="Pfam" id="PF00201">
    <property type="entry name" value="UDPGT"/>
    <property type="match status" value="1"/>
</dbReference>
<protein>
    <recommendedName>
        <fullName evidence="7">BED-type domain-containing protein</fullName>
    </recommendedName>
</protein>
<organism evidence="8">
    <name type="scientific">Fagus sylvatica</name>
    <name type="common">Beechnut</name>
    <dbReference type="NCBI Taxonomy" id="28930"/>
    <lineage>
        <taxon>Eukaryota</taxon>
        <taxon>Viridiplantae</taxon>
        <taxon>Streptophyta</taxon>
        <taxon>Embryophyta</taxon>
        <taxon>Tracheophyta</taxon>
        <taxon>Spermatophyta</taxon>
        <taxon>Magnoliopsida</taxon>
        <taxon>eudicotyledons</taxon>
        <taxon>Gunneridae</taxon>
        <taxon>Pentapetalae</taxon>
        <taxon>rosids</taxon>
        <taxon>fabids</taxon>
        <taxon>Fagales</taxon>
        <taxon>Fagaceae</taxon>
        <taxon>Fagus</taxon>
    </lineage>
</organism>
<dbReference type="CDD" id="cd03784">
    <property type="entry name" value="GT1_Gtf-like"/>
    <property type="match status" value="1"/>
</dbReference>
<reference evidence="8" key="1">
    <citation type="submission" date="2018-02" db="EMBL/GenBank/DDBJ databases">
        <authorList>
            <person name="Cohen D.B."/>
            <person name="Kent A.D."/>
        </authorList>
    </citation>
    <scope>NUCLEOTIDE SEQUENCE</scope>
</reference>
<dbReference type="PROSITE" id="PS00375">
    <property type="entry name" value="UDPGT"/>
    <property type="match status" value="1"/>
</dbReference>
<evidence type="ECO:0000256" key="1">
    <source>
        <dbReference type="ARBA" id="ARBA00009995"/>
    </source>
</evidence>
<dbReference type="GO" id="GO:0005516">
    <property type="term" value="F:calmodulin binding"/>
    <property type="evidence" value="ECO:0007669"/>
    <property type="project" value="InterPro"/>
</dbReference>
<dbReference type="InterPro" id="IPR035595">
    <property type="entry name" value="UDP_glycos_trans_CS"/>
</dbReference>
<evidence type="ECO:0000256" key="4">
    <source>
        <dbReference type="ARBA" id="ARBA00022771"/>
    </source>
</evidence>
<proteinExistence type="inferred from homology"/>
<evidence type="ECO:0000256" key="2">
    <source>
        <dbReference type="ARBA" id="ARBA00022679"/>
    </source>
</evidence>
<keyword evidence="5" id="KW-0862">Zinc</keyword>
<dbReference type="GO" id="GO:0080142">
    <property type="term" value="P:regulation of salicylic acid biosynthetic process"/>
    <property type="evidence" value="ECO:0007669"/>
    <property type="project" value="TreeGrafter"/>
</dbReference>
<dbReference type="GO" id="GO:0005634">
    <property type="term" value="C:nucleus"/>
    <property type="evidence" value="ECO:0007669"/>
    <property type="project" value="TreeGrafter"/>
</dbReference>
<dbReference type="PROSITE" id="PS50808">
    <property type="entry name" value="ZF_BED"/>
    <property type="match status" value="1"/>
</dbReference>
<keyword evidence="2" id="KW-0808">Transferase</keyword>
<keyword evidence="4 6" id="KW-0863">Zinc-finger</keyword>
<dbReference type="InterPro" id="IPR002213">
    <property type="entry name" value="UDP_glucos_trans"/>
</dbReference>
<dbReference type="SUPFAM" id="SSF53756">
    <property type="entry name" value="UDP-Glycosyltransferase/glycogen phosphorylase"/>
    <property type="match status" value="1"/>
</dbReference>
<feature type="domain" description="BED-type" evidence="7">
    <location>
        <begin position="314"/>
        <end position="368"/>
    </location>
</feature>